<gene>
    <name evidence="3" type="ORF">OUZ56_031622</name>
</gene>
<evidence type="ECO:0000313" key="3">
    <source>
        <dbReference type="EMBL" id="KAK4016659.1"/>
    </source>
</evidence>
<proteinExistence type="predicted"/>
<feature type="signal peptide" evidence="1">
    <location>
        <begin position="1"/>
        <end position="16"/>
    </location>
</feature>
<organism evidence="2">
    <name type="scientific">Daphnia magna</name>
    <dbReference type="NCBI Taxonomy" id="35525"/>
    <lineage>
        <taxon>Eukaryota</taxon>
        <taxon>Metazoa</taxon>
        <taxon>Ecdysozoa</taxon>
        <taxon>Arthropoda</taxon>
        <taxon>Crustacea</taxon>
        <taxon>Branchiopoda</taxon>
        <taxon>Diplostraca</taxon>
        <taxon>Cladocera</taxon>
        <taxon>Anomopoda</taxon>
        <taxon>Daphniidae</taxon>
        <taxon>Daphnia</taxon>
    </lineage>
</organism>
<dbReference type="EMBL" id="JAOYFB010000005">
    <property type="protein sequence ID" value="KAK4016659.1"/>
    <property type="molecule type" value="Genomic_DNA"/>
</dbReference>
<reference evidence="2" key="1">
    <citation type="submission" date="2015-10" db="EMBL/GenBank/DDBJ databases">
        <title>EvidentialGene: Evidence-directed Construction of Complete mRNA Transcriptomes without Genomes.</title>
        <authorList>
            <person name="Gilbert D.G."/>
        </authorList>
    </citation>
    <scope>NUCLEOTIDE SEQUENCE</scope>
</reference>
<reference evidence="3 4" key="2">
    <citation type="journal article" date="2023" name="Nucleic Acids Res.">
        <title>The hologenome of Daphnia magna reveals possible DNA methylation and microbiome-mediated evolution of the host genome.</title>
        <authorList>
            <person name="Chaturvedi A."/>
            <person name="Li X."/>
            <person name="Dhandapani V."/>
            <person name="Marshall H."/>
            <person name="Kissane S."/>
            <person name="Cuenca-Cambronero M."/>
            <person name="Asole G."/>
            <person name="Calvet F."/>
            <person name="Ruiz-Romero M."/>
            <person name="Marangio P."/>
            <person name="Guigo R."/>
            <person name="Rago D."/>
            <person name="Mirbahai L."/>
            <person name="Eastwood N."/>
            <person name="Colbourne J.K."/>
            <person name="Zhou J."/>
            <person name="Mallon E."/>
            <person name="Orsini L."/>
        </authorList>
    </citation>
    <scope>NUCLEOTIDE SEQUENCE [LARGE SCALE GENOMIC DNA]</scope>
    <source>
        <strain evidence="3">LRV0_1</strain>
    </source>
</reference>
<sequence>MKLAVIFAIAMACAMAAPPTPNVAQTASAASGDADGVVKRSPAVGNQNAKKIVRRRPVSVIDANGKLVDIDDDDVKFVTSGFNNRQVAFQPQQASVVSQAPVTSSAVGSGSALSQTAGDIVLISDDSLEIDDLDDLDDLDDFAIVSPNGLKTFPFFNRQTPARVVSQSSFFNPLTSFVRAPVRQTRMKTRFVQSNNPTTCTCPPQQREPIFQFSRFPQQSVNRFSQFERFPQFTSSSGVRFIFDD</sequence>
<evidence type="ECO:0000256" key="1">
    <source>
        <dbReference type="SAM" id="SignalP"/>
    </source>
</evidence>
<dbReference type="Proteomes" id="UP001234178">
    <property type="component" value="Unassembled WGS sequence"/>
</dbReference>
<keyword evidence="1" id="KW-0732">Signal</keyword>
<dbReference type="EMBL" id="GDIQ01074864">
    <property type="protein sequence ID" value="JAN19873.1"/>
    <property type="molecule type" value="Transcribed_RNA"/>
</dbReference>
<evidence type="ECO:0000313" key="4">
    <source>
        <dbReference type="Proteomes" id="UP001234178"/>
    </source>
</evidence>
<dbReference type="OrthoDB" id="6362600at2759"/>
<keyword evidence="4" id="KW-1185">Reference proteome</keyword>
<protein>
    <submittedName>
        <fullName evidence="2">Uncharacterized protein</fullName>
    </submittedName>
</protein>
<name>A0A0P6EIS2_9CRUS</name>
<feature type="chain" id="PRO_5007424989" evidence="1">
    <location>
        <begin position="17"/>
        <end position="245"/>
    </location>
</feature>
<dbReference type="AlphaFoldDB" id="A0A0P6EIS2"/>
<accession>A0A0P6EIS2</accession>
<evidence type="ECO:0000313" key="2">
    <source>
        <dbReference type="EMBL" id="JAN19873.1"/>
    </source>
</evidence>